<dbReference type="PANTHER" id="PTHR14187">
    <property type="entry name" value="ALPHA KINASE/ELONGATION FACTOR 2 KINASE"/>
    <property type="match status" value="1"/>
</dbReference>
<evidence type="ECO:0008006" key="5">
    <source>
        <dbReference type="Google" id="ProtNLM"/>
    </source>
</evidence>
<protein>
    <recommendedName>
        <fullName evidence="5">Actin-like ATPase domain-containing protein</fullName>
    </recommendedName>
</protein>
<comment type="caution">
    <text evidence="3">The sequence shown here is derived from an EMBL/GenBank/DDBJ whole genome shotgun (WGS) entry which is preliminary data.</text>
</comment>
<evidence type="ECO:0000256" key="1">
    <source>
        <dbReference type="ARBA" id="ARBA00022741"/>
    </source>
</evidence>
<dbReference type="CDD" id="cd10170">
    <property type="entry name" value="ASKHA_NBD_HSP70"/>
    <property type="match status" value="1"/>
</dbReference>
<dbReference type="GO" id="GO:0140662">
    <property type="term" value="F:ATP-dependent protein folding chaperone"/>
    <property type="evidence" value="ECO:0007669"/>
    <property type="project" value="InterPro"/>
</dbReference>
<accession>A0A8H4QUI1</accession>
<sequence>MNSKSSDIVIGIDFGTTYSGVSWAYPGRKEIRLITDWPNPKTKNPNNEKVPSTISYANGKVERWGYSNTTRDKTFKWFKILLEPNHKYHDEVQEVKDSSTLLKSLNKAPEEIVADYLRILWEYTMEDIRKDRGDDNWKRDYALKVVITVPAMWSHAAKEKTKKAAVMAGMPDNITMITEPEAAALSVMRDKSDDDALGIDDTFVVCDAGGGTVDLISYTISKLVPLTVEETARGEGGLCGSVFLNIGFQNHIETMVGEKEYKDLSEPAKRNMMMEFDQTLKRIFNEKSDQVHSVDLFGVEDDPANGIENDIVVLKKADLKAMFDHVILQVEALISKQIAQIREKGKSVKAILLVGGFGESSYLYERIESRNRSAGIPVQRAQGAWSAICRGATLAGLEGIKGAVSRGPKVKSRILRHSYGFPVMIPFNPTIHELRDKILDPAEGIYMAKGQMSWLLHAGESVENDRSVAASVYESVQVGFWDNGDEDFQQTLFCCEDPTPPVRQIETVGELCEVHFKVSRSKLFMENSYKNPITGEKWRNATFEFRVLTRRTGLDFAVMYKNELVGSVEAQYKEDF</sequence>
<dbReference type="InterPro" id="IPR043129">
    <property type="entry name" value="ATPase_NBD"/>
</dbReference>
<name>A0A8H4QUI1_9HELO</name>
<organism evidence="3 4">
    <name type="scientific">Cudoniella acicularis</name>
    <dbReference type="NCBI Taxonomy" id="354080"/>
    <lineage>
        <taxon>Eukaryota</taxon>
        <taxon>Fungi</taxon>
        <taxon>Dikarya</taxon>
        <taxon>Ascomycota</taxon>
        <taxon>Pezizomycotina</taxon>
        <taxon>Leotiomycetes</taxon>
        <taxon>Helotiales</taxon>
        <taxon>Tricladiaceae</taxon>
        <taxon>Cudoniella</taxon>
    </lineage>
</organism>
<dbReference type="SUPFAM" id="SSF53067">
    <property type="entry name" value="Actin-like ATPase domain"/>
    <property type="match status" value="2"/>
</dbReference>
<dbReference type="Gene3D" id="3.30.420.40">
    <property type="match status" value="1"/>
</dbReference>
<keyword evidence="2" id="KW-0067">ATP-binding</keyword>
<proteinExistence type="predicted"/>
<keyword evidence="4" id="KW-1185">Reference proteome</keyword>
<dbReference type="AlphaFoldDB" id="A0A8H4QUI1"/>
<dbReference type="PANTHER" id="PTHR14187:SF5">
    <property type="entry name" value="HEAT SHOCK 70 KDA PROTEIN 12A"/>
    <property type="match status" value="1"/>
</dbReference>
<dbReference type="PRINTS" id="PR00301">
    <property type="entry name" value="HEATSHOCK70"/>
</dbReference>
<dbReference type="GO" id="GO:0005524">
    <property type="term" value="F:ATP binding"/>
    <property type="evidence" value="ECO:0007669"/>
    <property type="project" value="UniProtKB-KW"/>
</dbReference>
<dbReference type="Proteomes" id="UP000566819">
    <property type="component" value="Unassembled WGS sequence"/>
</dbReference>
<dbReference type="EMBL" id="JAAMPI010002190">
    <property type="protein sequence ID" value="KAF4617076.1"/>
    <property type="molecule type" value="Genomic_DNA"/>
</dbReference>
<dbReference type="OrthoDB" id="2963168at2759"/>
<reference evidence="3 4" key="1">
    <citation type="submission" date="2020-03" db="EMBL/GenBank/DDBJ databases">
        <title>Draft Genome Sequence of Cudoniella acicularis.</title>
        <authorList>
            <person name="Buettner E."/>
            <person name="Kellner H."/>
        </authorList>
    </citation>
    <scope>NUCLEOTIDE SEQUENCE [LARGE SCALE GENOMIC DNA]</scope>
    <source>
        <strain evidence="3 4">DSM 108380</strain>
    </source>
</reference>
<dbReference type="InterPro" id="IPR013126">
    <property type="entry name" value="Hsp_70_fam"/>
</dbReference>
<gene>
    <name evidence="3" type="ORF">G7Y89_g15073</name>
</gene>
<keyword evidence="1" id="KW-0547">Nucleotide-binding</keyword>
<evidence type="ECO:0000313" key="4">
    <source>
        <dbReference type="Proteomes" id="UP000566819"/>
    </source>
</evidence>
<evidence type="ECO:0000256" key="2">
    <source>
        <dbReference type="ARBA" id="ARBA00022840"/>
    </source>
</evidence>
<evidence type="ECO:0000313" key="3">
    <source>
        <dbReference type="EMBL" id="KAF4617076.1"/>
    </source>
</evidence>
<dbReference type="Pfam" id="PF00012">
    <property type="entry name" value="HSP70"/>
    <property type="match status" value="1"/>
</dbReference>